<evidence type="ECO:0000256" key="1">
    <source>
        <dbReference type="SAM" id="Phobius"/>
    </source>
</evidence>
<evidence type="ECO:0008006" key="4">
    <source>
        <dbReference type="Google" id="ProtNLM"/>
    </source>
</evidence>
<evidence type="ECO:0000313" key="3">
    <source>
        <dbReference type="Proteomes" id="UP001363460"/>
    </source>
</evidence>
<feature type="transmembrane region" description="Helical" evidence="1">
    <location>
        <begin position="54"/>
        <end position="72"/>
    </location>
</feature>
<dbReference type="EMBL" id="CP146369">
    <property type="protein sequence ID" value="WWT56248.1"/>
    <property type="molecule type" value="Genomic_DNA"/>
</dbReference>
<accession>A0ABZ2IFJ9</accession>
<keyword evidence="3" id="KW-1185">Reference proteome</keyword>
<name>A0ABZ2IFJ9_9CAUL</name>
<gene>
    <name evidence="2" type="ORF">V8J38_07350</name>
</gene>
<protein>
    <recommendedName>
        <fullName evidence="4">DUF202 domain-containing protein</fullName>
    </recommendedName>
</protein>
<dbReference type="Proteomes" id="UP001363460">
    <property type="component" value="Chromosome"/>
</dbReference>
<reference evidence="2 3" key="1">
    <citation type="submission" date="2024-02" db="EMBL/GenBank/DDBJ databases">
        <title>Distribution and functional of Brevundimonas-related endobacteria within Verticillium dahliae.</title>
        <authorList>
            <person name="Zeng H."/>
        </authorList>
    </citation>
    <scope>NUCLEOTIDE SEQUENCE [LARGE SCALE GENOMIC DNA]</scope>
    <source>
        <strain evidence="2 3">TRM 44200</strain>
    </source>
</reference>
<feature type="transmembrane region" description="Helical" evidence="1">
    <location>
        <begin position="25"/>
        <end position="42"/>
    </location>
</feature>
<proteinExistence type="predicted"/>
<keyword evidence="1" id="KW-1133">Transmembrane helix</keyword>
<keyword evidence="1" id="KW-0472">Membrane</keyword>
<sequence>MASQPITDRNSLAFRLFFNERTARGLSALRFMLLGAACLVLVEKWRRGVFTGDELSALVILAVLVGFLGDLVRRRATKTGEAG</sequence>
<evidence type="ECO:0000313" key="2">
    <source>
        <dbReference type="EMBL" id="WWT56248.1"/>
    </source>
</evidence>
<dbReference type="RefSeq" id="WP_291774424.1">
    <property type="nucleotide sequence ID" value="NZ_CP146369.1"/>
</dbReference>
<keyword evidence="1" id="KW-0812">Transmembrane</keyword>
<organism evidence="2 3">
    <name type="scientific">Brevundimonas olei</name>
    <dbReference type="NCBI Taxonomy" id="657642"/>
    <lineage>
        <taxon>Bacteria</taxon>
        <taxon>Pseudomonadati</taxon>
        <taxon>Pseudomonadota</taxon>
        <taxon>Alphaproteobacteria</taxon>
        <taxon>Caulobacterales</taxon>
        <taxon>Caulobacteraceae</taxon>
        <taxon>Brevundimonas</taxon>
    </lineage>
</organism>